<dbReference type="Pfam" id="PF13181">
    <property type="entry name" value="TPR_8"/>
    <property type="match status" value="1"/>
</dbReference>
<accession>A0ABU5UJG9</accession>
<keyword evidence="6" id="KW-1185">Reference proteome</keyword>
<dbReference type="InterPro" id="IPR013105">
    <property type="entry name" value="TPR_2"/>
</dbReference>
<dbReference type="EMBL" id="JAYGHG010000057">
    <property type="protein sequence ID" value="MEA5583707.1"/>
    <property type="molecule type" value="Genomic_DNA"/>
</dbReference>
<protein>
    <submittedName>
        <fullName evidence="5">Glycosyltransferase</fullName>
        <ecNumber evidence="5">2.4.-.-</ecNumber>
    </submittedName>
</protein>
<keyword evidence="5" id="KW-0808">Transferase</keyword>
<dbReference type="PROSITE" id="PS50293">
    <property type="entry name" value="TPR_REGION"/>
    <property type="match status" value="1"/>
</dbReference>
<dbReference type="Gene3D" id="3.90.550.10">
    <property type="entry name" value="Spore Coat Polysaccharide Biosynthesis Protein SpsA, Chain A"/>
    <property type="match status" value="1"/>
</dbReference>
<dbReference type="Pfam" id="PF07719">
    <property type="entry name" value="TPR_2"/>
    <property type="match status" value="1"/>
</dbReference>
<dbReference type="PROSITE" id="PS50005">
    <property type="entry name" value="TPR"/>
    <property type="match status" value="4"/>
</dbReference>
<gene>
    <name evidence="5" type="ORF">VB620_20485</name>
</gene>
<dbReference type="InterPro" id="IPR001173">
    <property type="entry name" value="Glyco_trans_2-like"/>
</dbReference>
<evidence type="ECO:0000313" key="5">
    <source>
        <dbReference type="EMBL" id="MEA5583707.1"/>
    </source>
</evidence>
<feature type="repeat" description="TPR" evidence="3">
    <location>
        <begin position="285"/>
        <end position="318"/>
    </location>
</feature>
<evidence type="ECO:0000256" key="3">
    <source>
        <dbReference type="PROSITE-ProRule" id="PRU00339"/>
    </source>
</evidence>
<evidence type="ECO:0000313" key="6">
    <source>
        <dbReference type="Proteomes" id="UP001302120"/>
    </source>
</evidence>
<dbReference type="RefSeq" id="WP_323198004.1">
    <property type="nucleotide sequence ID" value="NZ_JAYGHG010000057.1"/>
</dbReference>
<dbReference type="SUPFAM" id="SSF53448">
    <property type="entry name" value="Nucleotide-diphospho-sugar transferases"/>
    <property type="match status" value="1"/>
</dbReference>
<name>A0ABU5UJG9_9CYAN</name>
<keyword evidence="5" id="KW-0328">Glycosyltransferase</keyword>
<feature type="domain" description="Glycosyltransferase 2-like" evidence="4">
    <location>
        <begin position="4"/>
        <end position="159"/>
    </location>
</feature>
<organism evidence="5 6">
    <name type="scientific">Nodularia harveyana UHCC-0300</name>
    <dbReference type="NCBI Taxonomy" id="2974287"/>
    <lineage>
        <taxon>Bacteria</taxon>
        <taxon>Bacillati</taxon>
        <taxon>Cyanobacteriota</taxon>
        <taxon>Cyanophyceae</taxon>
        <taxon>Nostocales</taxon>
        <taxon>Nodulariaceae</taxon>
        <taxon>Nodularia</taxon>
    </lineage>
</organism>
<proteinExistence type="predicted"/>
<feature type="repeat" description="TPR" evidence="3">
    <location>
        <begin position="319"/>
        <end position="352"/>
    </location>
</feature>
<dbReference type="Pfam" id="PF00535">
    <property type="entry name" value="Glycos_transf_2"/>
    <property type="match status" value="1"/>
</dbReference>
<reference evidence="5 6" key="1">
    <citation type="submission" date="2023-12" db="EMBL/GenBank/DDBJ databases">
        <title>Baltic Sea Cyanobacteria.</title>
        <authorList>
            <person name="Delbaje E."/>
            <person name="Fewer D.P."/>
            <person name="Shishido T.K."/>
        </authorList>
    </citation>
    <scope>NUCLEOTIDE SEQUENCE [LARGE SCALE GENOMIC DNA]</scope>
    <source>
        <strain evidence="5 6">UHCC-0300</strain>
    </source>
</reference>
<keyword evidence="2 3" id="KW-0802">TPR repeat</keyword>
<evidence type="ECO:0000256" key="1">
    <source>
        <dbReference type="ARBA" id="ARBA00022737"/>
    </source>
</evidence>
<dbReference type="InterPro" id="IPR011990">
    <property type="entry name" value="TPR-like_helical_dom_sf"/>
</dbReference>
<dbReference type="GO" id="GO:0016757">
    <property type="term" value="F:glycosyltransferase activity"/>
    <property type="evidence" value="ECO:0007669"/>
    <property type="project" value="UniProtKB-KW"/>
</dbReference>
<evidence type="ECO:0000256" key="2">
    <source>
        <dbReference type="ARBA" id="ARBA00022803"/>
    </source>
</evidence>
<dbReference type="SUPFAM" id="SSF48452">
    <property type="entry name" value="TPR-like"/>
    <property type="match status" value="1"/>
</dbReference>
<sequence>MKLSLCMIVKNEVATLPKCLNSVKGVVDEMIILDTGSSDRTPDIAQELGARVYHFQWCDDFSAARNAALKYVTGDWILVLDADETLTREIIPQIRAAIENEEYLLINLVRQEVGAEQSPYSLVSRLFRNHPQIHFERPYHALVDESVSAILNQEPHWQIGYLQGVAISHKGYQKTAIAQNNKYAKAKTTMEAFLATHPNDPYLCSKLGALYVQSGKLTPGLKLLKRGLQQVISVNEEGTPAENYEILYELHYHLGIAHNHLQDTQQAINHYQSAIKLPIYPILKLGAYNNLGNLLKASGDVNGAKTAYETALKIDPTFAVGYYNLGMLFKALGLFTDAIASYQKAIKFNPNYAQAYQNLGVVQLKVGNVQGSLTAFQNSILLYEQQNPAEANRLRQGLQEMGLMPS</sequence>
<dbReference type="Proteomes" id="UP001302120">
    <property type="component" value="Unassembled WGS sequence"/>
</dbReference>
<dbReference type="EC" id="2.4.-.-" evidence="5"/>
<dbReference type="Gene3D" id="1.25.40.10">
    <property type="entry name" value="Tetratricopeptide repeat domain"/>
    <property type="match status" value="3"/>
</dbReference>
<comment type="caution">
    <text evidence="5">The sequence shown here is derived from an EMBL/GenBank/DDBJ whole genome shotgun (WGS) entry which is preliminary data.</text>
</comment>
<feature type="repeat" description="TPR" evidence="3">
    <location>
        <begin position="248"/>
        <end position="281"/>
    </location>
</feature>
<dbReference type="Pfam" id="PF13414">
    <property type="entry name" value="TPR_11"/>
    <property type="match status" value="1"/>
</dbReference>
<keyword evidence="1" id="KW-0677">Repeat</keyword>
<dbReference type="InterPro" id="IPR019734">
    <property type="entry name" value="TPR_rpt"/>
</dbReference>
<dbReference type="PANTHER" id="PTHR43630:SF2">
    <property type="entry name" value="GLYCOSYLTRANSFERASE"/>
    <property type="match status" value="1"/>
</dbReference>
<feature type="repeat" description="TPR" evidence="3">
    <location>
        <begin position="353"/>
        <end position="386"/>
    </location>
</feature>
<dbReference type="InterPro" id="IPR029044">
    <property type="entry name" value="Nucleotide-diphossugar_trans"/>
</dbReference>
<dbReference type="SMART" id="SM00028">
    <property type="entry name" value="TPR"/>
    <property type="match status" value="5"/>
</dbReference>
<evidence type="ECO:0000259" key="4">
    <source>
        <dbReference type="Pfam" id="PF00535"/>
    </source>
</evidence>
<dbReference type="PANTHER" id="PTHR43630">
    <property type="entry name" value="POLY-BETA-1,6-N-ACETYL-D-GLUCOSAMINE SYNTHASE"/>
    <property type="match status" value="1"/>
</dbReference>
<dbReference type="CDD" id="cd02511">
    <property type="entry name" value="Beta4Glucosyltransferase"/>
    <property type="match status" value="1"/>
</dbReference>